<name>A0ABD6EL39_9BILA</name>
<dbReference type="Pfam" id="PF19056">
    <property type="entry name" value="WD40_2"/>
    <property type="match status" value="1"/>
</dbReference>
<dbReference type="EMBL" id="JBGFUD010005935">
    <property type="protein sequence ID" value="MFH4980690.1"/>
    <property type="molecule type" value="Genomic_DNA"/>
</dbReference>
<dbReference type="PANTHER" id="PTHR12877:SF15">
    <property type="entry name" value="RHO GUANINE NUCLEOTIDE EXCHANGE FACTOR 17"/>
    <property type="match status" value="1"/>
</dbReference>
<dbReference type="InterPro" id="IPR011047">
    <property type="entry name" value="Quinoprotein_ADH-like_sf"/>
</dbReference>
<dbReference type="GO" id="GO:0005085">
    <property type="term" value="F:guanyl-nucleotide exchange factor activity"/>
    <property type="evidence" value="ECO:0007669"/>
    <property type="project" value="UniProtKB-KW"/>
</dbReference>
<proteinExistence type="predicted"/>
<keyword evidence="3" id="KW-1185">Reference proteome</keyword>
<dbReference type="SUPFAM" id="SSF50998">
    <property type="entry name" value="Quinoprotein alcohol dehydrogenase-like"/>
    <property type="match status" value="1"/>
</dbReference>
<evidence type="ECO:0000313" key="3">
    <source>
        <dbReference type="Proteomes" id="UP001608902"/>
    </source>
</evidence>
<evidence type="ECO:0000313" key="2">
    <source>
        <dbReference type="EMBL" id="MFH4980690.1"/>
    </source>
</evidence>
<organism evidence="2 3">
    <name type="scientific">Gnathostoma spinigerum</name>
    <dbReference type="NCBI Taxonomy" id="75299"/>
    <lineage>
        <taxon>Eukaryota</taxon>
        <taxon>Metazoa</taxon>
        <taxon>Ecdysozoa</taxon>
        <taxon>Nematoda</taxon>
        <taxon>Chromadorea</taxon>
        <taxon>Rhabditida</taxon>
        <taxon>Spirurina</taxon>
        <taxon>Gnathostomatomorpha</taxon>
        <taxon>Gnathostomatoidea</taxon>
        <taxon>Gnathostomatidae</taxon>
        <taxon>Gnathostoma</taxon>
    </lineage>
</organism>
<dbReference type="InterPro" id="IPR039919">
    <property type="entry name" value="ARHGEF10/ARHGEF17"/>
</dbReference>
<keyword evidence="1" id="KW-0344">Guanine-nucleotide releasing factor</keyword>
<gene>
    <name evidence="2" type="ORF">AB6A40_007399</name>
</gene>
<accession>A0ABD6EL39</accession>
<sequence length="338" mass="37408">METQLFLLQYVLPYFSSSSDSSDSESETTRRNVHSTMWIGNDDGEIFVFNFLDNVRLKSKEKLTRLPFPIDDIAYIDERVFVSMSSTTPLGAQLIYFQRGKDGNWDLENSATVELDLKSRLKPMIAAASRLCIASANSLYLLNPISTVIEKHAQLSSFPSESVGNMVIHGSTIFISLNRSTIVKVVNAFTLECLLEFTVSHVVSKALSTCDNIIRQHKMGCLRISALLCCKNRLWIGTSAGVVLSTNVASTKSNWTPTFSVCAAGHSGPCRFLTAVSVSTSAQEAGIRRRRMSLNLPSLQQLDQMFVISGGEGFDTIDIRETKRGAEDAVNHLLFWNA</sequence>
<reference evidence="2 3" key="1">
    <citation type="submission" date="2024-08" db="EMBL/GenBank/DDBJ databases">
        <title>Gnathostoma spinigerum genome.</title>
        <authorList>
            <person name="Gonzalez-Bertolin B."/>
            <person name="Monzon S."/>
            <person name="Zaballos A."/>
            <person name="Jimenez P."/>
            <person name="Dekumyoy P."/>
            <person name="Varona S."/>
            <person name="Cuesta I."/>
            <person name="Sumanam S."/>
            <person name="Adisakwattana P."/>
            <person name="Gasser R.B."/>
            <person name="Hernandez-Gonzalez A."/>
            <person name="Young N.D."/>
            <person name="Perteguer M.J."/>
        </authorList>
    </citation>
    <scope>NUCLEOTIDE SEQUENCE [LARGE SCALE GENOMIC DNA]</scope>
    <source>
        <strain evidence="2">AL3</strain>
        <tissue evidence="2">Liver</tissue>
    </source>
</reference>
<evidence type="ECO:0000256" key="1">
    <source>
        <dbReference type="ARBA" id="ARBA00022658"/>
    </source>
</evidence>
<dbReference type="PANTHER" id="PTHR12877">
    <property type="entry name" value="RHO GUANINE NUCLEOTIDE EXCHANGE FACTOR"/>
    <property type="match status" value="1"/>
</dbReference>
<dbReference type="Proteomes" id="UP001608902">
    <property type="component" value="Unassembled WGS sequence"/>
</dbReference>
<protein>
    <submittedName>
        <fullName evidence="2">Uncharacterized protein</fullName>
    </submittedName>
</protein>
<dbReference type="AlphaFoldDB" id="A0ABD6EL39"/>
<comment type="caution">
    <text evidence="2">The sequence shown here is derived from an EMBL/GenBank/DDBJ whole genome shotgun (WGS) entry which is preliminary data.</text>
</comment>